<proteinExistence type="predicted"/>
<dbReference type="Proteomes" id="UP000326877">
    <property type="component" value="Unassembled WGS sequence"/>
</dbReference>
<keyword evidence="1" id="KW-0863">Zinc-finger</keyword>
<gene>
    <name evidence="4" type="ORF">BDV23DRAFT_155501</name>
</gene>
<organism evidence="4">
    <name type="scientific">Petromyces alliaceus</name>
    <name type="common">Aspergillus alliaceus</name>
    <dbReference type="NCBI Taxonomy" id="209559"/>
    <lineage>
        <taxon>Eukaryota</taxon>
        <taxon>Fungi</taxon>
        <taxon>Dikarya</taxon>
        <taxon>Ascomycota</taxon>
        <taxon>Pezizomycotina</taxon>
        <taxon>Eurotiomycetes</taxon>
        <taxon>Eurotiomycetidae</taxon>
        <taxon>Eurotiales</taxon>
        <taxon>Aspergillaceae</taxon>
        <taxon>Aspergillus</taxon>
        <taxon>Aspergillus subgen. Circumdati</taxon>
    </lineage>
</organism>
<dbReference type="PROSITE" id="PS50089">
    <property type="entry name" value="ZF_RING_2"/>
    <property type="match status" value="1"/>
</dbReference>
<dbReference type="Gene3D" id="3.30.40.10">
    <property type="entry name" value="Zinc/RING finger domain, C3HC4 (zinc finger)"/>
    <property type="match status" value="1"/>
</dbReference>
<dbReference type="PANTHER" id="PTHR21540">
    <property type="entry name" value="RING FINGER AND SWIM DOMAIN-CONTAINING PROTEIN 2"/>
    <property type="match status" value="1"/>
</dbReference>
<dbReference type="InterPro" id="IPR013083">
    <property type="entry name" value="Znf_RING/FYVE/PHD"/>
</dbReference>
<keyword evidence="1" id="KW-0479">Metal-binding</keyword>
<feature type="domain" description="RING-type" evidence="3">
    <location>
        <begin position="267"/>
        <end position="330"/>
    </location>
</feature>
<evidence type="ECO:0000313" key="4">
    <source>
        <dbReference type="EMBL" id="KAE8390312.1"/>
    </source>
</evidence>
<reference evidence="4" key="1">
    <citation type="submission" date="2019-04" db="EMBL/GenBank/DDBJ databases">
        <title>Friends and foes A comparative genomics studyof 23 Aspergillus species from section Flavi.</title>
        <authorList>
            <consortium name="DOE Joint Genome Institute"/>
            <person name="Kjaerbolling I."/>
            <person name="Vesth T."/>
            <person name="Frisvad J.C."/>
            <person name="Nybo J.L."/>
            <person name="Theobald S."/>
            <person name="Kildgaard S."/>
            <person name="Isbrandt T."/>
            <person name="Kuo A."/>
            <person name="Sato A."/>
            <person name="Lyhne E.K."/>
            <person name="Kogle M.E."/>
            <person name="Wiebenga A."/>
            <person name="Kun R.S."/>
            <person name="Lubbers R.J."/>
            <person name="Makela M.R."/>
            <person name="Barry K."/>
            <person name="Chovatia M."/>
            <person name="Clum A."/>
            <person name="Daum C."/>
            <person name="Haridas S."/>
            <person name="He G."/>
            <person name="LaButti K."/>
            <person name="Lipzen A."/>
            <person name="Mondo S."/>
            <person name="Riley R."/>
            <person name="Salamov A."/>
            <person name="Simmons B.A."/>
            <person name="Magnuson J.K."/>
            <person name="Henrissat B."/>
            <person name="Mortensen U.H."/>
            <person name="Larsen T.O."/>
            <person name="Devries R.P."/>
            <person name="Grigoriev I.V."/>
            <person name="Machida M."/>
            <person name="Baker S.E."/>
            <person name="Andersen M.R."/>
        </authorList>
    </citation>
    <scope>NUCLEOTIDE SEQUENCE [LARGE SCALE GENOMIC DNA]</scope>
    <source>
        <strain evidence="4">IBT 14317</strain>
    </source>
</reference>
<evidence type="ECO:0000259" key="3">
    <source>
        <dbReference type="PROSITE" id="PS50089"/>
    </source>
</evidence>
<protein>
    <recommendedName>
        <fullName evidence="3">RING-type domain-containing protein</fullName>
    </recommendedName>
</protein>
<dbReference type="InterPro" id="IPR039903">
    <property type="entry name" value="Zswim2"/>
</dbReference>
<evidence type="ECO:0000256" key="1">
    <source>
        <dbReference type="PROSITE-ProRule" id="PRU00175"/>
    </source>
</evidence>
<feature type="region of interest" description="Disordered" evidence="2">
    <location>
        <begin position="233"/>
        <end position="259"/>
    </location>
</feature>
<dbReference type="GO" id="GO:0008270">
    <property type="term" value="F:zinc ion binding"/>
    <property type="evidence" value="ECO:0007669"/>
    <property type="project" value="UniProtKB-KW"/>
</dbReference>
<keyword evidence="1" id="KW-0862">Zinc</keyword>
<dbReference type="InterPro" id="IPR001841">
    <property type="entry name" value="Znf_RING"/>
</dbReference>
<dbReference type="SUPFAM" id="SSF57850">
    <property type="entry name" value="RING/U-box"/>
    <property type="match status" value="1"/>
</dbReference>
<dbReference type="EMBL" id="ML735256">
    <property type="protein sequence ID" value="KAE8390312.1"/>
    <property type="molecule type" value="Genomic_DNA"/>
</dbReference>
<feature type="compositionally biased region" description="Low complexity" evidence="2">
    <location>
        <begin position="240"/>
        <end position="257"/>
    </location>
</feature>
<dbReference type="GO" id="GO:0061630">
    <property type="term" value="F:ubiquitin protein ligase activity"/>
    <property type="evidence" value="ECO:0007669"/>
    <property type="project" value="InterPro"/>
</dbReference>
<sequence>MPSPYSQPQTTSLPHLSEIVKLYPEEEPWCAGYAPSRGRRCHASTNARNRKTAMYLLDEGTKGLHAGRDINNLLEDLAPYVLCTRFHQNQASELAAKWKRQVQRFLGSCMLPAPSQRAAGERQRISSLERSGRSVDVEGFYLEKWLQVLIGEPERLRTTRLAPAASRQRLVNERVTQTADRPSELSMSSALPTQQITIRTRAVAYSRAGLQVASAAASNRGLSNIPTAAIRATSNPVLPGSGSRTTRSSTTSSCSGDTTRRPIEGDCSICFDPLKKARTGTGDGTRHDTEDKEEQQELSWCKAQCGVNYHTSCIELWLKTSTKSTCPTCRSAWRY</sequence>
<accession>A0A5N7C861</accession>
<evidence type="ECO:0000256" key="2">
    <source>
        <dbReference type="SAM" id="MobiDB-lite"/>
    </source>
</evidence>
<dbReference type="OrthoDB" id="8062037at2759"/>
<dbReference type="PANTHER" id="PTHR21540:SF0">
    <property type="entry name" value="PHD FAMILY PROTEIN"/>
    <property type="match status" value="1"/>
</dbReference>
<dbReference type="AlphaFoldDB" id="A0A5N7C861"/>
<name>A0A5N7C861_PETAA</name>